<keyword evidence="3" id="KW-1185">Reference proteome</keyword>
<feature type="transmembrane region" description="Helical" evidence="1">
    <location>
        <begin position="306"/>
        <end position="329"/>
    </location>
</feature>
<protein>
    <recommendedName>
        <fullName evidence="4">Death domain-containing protein</fullName>
    </recommendedName>
</protein>
<accession>A0A1X7VLD4</accession>
<dbReference type="EnsemblMetazoa" id="Aqu2.1.41196_001">
    <property type="protein sequence ID" value="Aqu2.1.41196_001"/>
    <property type="gene ID" value="Aqu2.1.41196"/>
</dbReference>
<sequence>MASDTADETNSGFMNLWRDLQYENDGVRLGQRLQSFSQKSSLNTILDFADHLFDQTDVLRAVLHRHSCLSAHFLAAVLAVPPPPKLALVPLASETEQHIYHWSQVNLAKRTPSYPYAREGHDPISFISKFVNTLLAWHCQSSHSSLEFVTYIDMMHIMMFIIVIHLVSGDIEINPGPRDLLNLKKPKVRDLHRIFTQSGVSHDYITIGVELDVQWRDLNVNNPALTGTNLCLVFDRWIQKNKDVTWKRILRLCKDCQYGKVESEINVFLSSDEAHTEYGMEPDFECSENMTIPKSSNDNKYSNKTVYGLLITIIILLLIIIIVLCYLVARPNQPTVITMGNGLASKTMINECQTLIDCNELDKLCA</sequence>
<evidence type="ECO:0000256" key="1">
    <source>
        <dbReference type="SAM" id="Phobius"/>
    </source>
</evidence>
<dbReference type="Proteomes" id="UP000007879">
    <property type="component" value="Unassembled WGS sequence"/>
</dbReference>
<dbReference type="InParanoid" id="A0A1X7VLD4"/>
<dbReference type="EnsemblMetazoa" id="XM_020007320.1">
    <property type="protein sequence ID" value="XP_019862879.1"/>
    <property type="gene ID" value="LOC109591615"/>
</dbReference>
<name>A0A1X7VLD4_AMPQE</name>
<dbReference type="AlphaFoldDB" id="A0A1X7VLD4"/>
<keyword evidence="1" id="KW-0472">Membrane</keyword>
<gene>
    <name evidence="2" type="primary">109591615</name>
</gene>
<reference evidence="2" key="2">
    <citation type="submission" date="2017-05" db="UniProtKB">
        <authorList>
            <consortium name="EnsemblMetazoa"/>
        </authorList>
    </citation>
    <scope>IDENTIFICATION</scope>
</reference>
<dbReference type="KEGG" id="aqu:109591615"/>
<keyword evidence="1" id="KW-0812">Transmembrane</keyword>
<evidence type="ECO:0000313" key="3">
    <source>
        <dbReference type="Proteomes" id="UP000007879"/>
    </source>
</evidence>
<keyword evidence="1" id="KW-1133">Transmembrane helix</keyword>
<evidence type="ECO:0008006" key="4">
    <source>
        <dbReference type="Google" id="ProtNLM"/>
    </source>
</evidence>
<evidence type="ECO:0000313" key="2">
    <source>
        <dbReference type="EnsemblMetazoa" id="Aqu2.1.41196_001"/>
    </source>
</evidence>
<reference evidence="3" key="1">
    <citation type="journal article" date="2010" name="Nature">
        <title>The Amphimedon queenslandica genome and the evolution of animal complexity.</title>
        <authorList>
            <person name="Srivastava M."/>
            <person name="Simakov O."/>
            <person name="Chapman J."/>
            <person name="Fahey B."/>
            <person name="Gauthier M.E."/>
            <person name="Mitros T."/>
            <person name="Richards G.S."/>
            <person name="Conaco C."/>
            <person name="Dacre M."/>
            <person name="Hellsten U."/>
            <person name="Larroux C."/>
            <person name="Putnam N.H."/>
            <person name="Stanke M."/>
            <person name="Adamska M."/>
            <person name="Darling A."/>
            <person name="Degnan S.M."/>
            <person name="Oakley T.H."/>
            <person name="Plachetzki D.C."/>
            <person name="Zhai Y."/>
            <person name="Adamski M."/>
            <person name="Calcino A."/>
            <person name="Cummins S.F."/>
            <person name="Goodstein D.M."/>
            <person name="Harris C."/>
            <person name="Jackson D.J."/>
            <person name="Leys S.P."/>
            <person name="Shu S."/>
            <person name="Woodcroft B.J."/>
            <person name="Vervoort M."/>
            <person name="Kosik K.S."/>
            <person name="Manning G."/>
            <person name="Degnan B.M."/>
            <person name="Rokhsar D.S."/>
        </authorList>
    </citation>
    <scope>NUCLEOTIDE SEQUENCE [LARGE SCALE GENOMIC DNA]</scope>
</reference>
<organism evidence="2">
    <name type="scientific">Amphimedon queenslandica</name>
    <name type="common">Sponge</name>
    <dbReference type="NCBI Taxonomy" id="400682"/>
    <lineage>
        <taxon>Eukaryota</taxon>
        <taxon>Metazoa</taxon>
        <taxon>Porifera</taxon>
        <taxon>Demospongiae</taxon>
        <taxon>Heteroscleromorpha</taxon>
        <taxon>Haplosclerida</taxon>
        <taxon>Niphatidae</taxon>
        <taxon>Amphimedon</taxon>
    </lineage>
</organism>
<proteinExistence type="predicted"/>